<dbReference type="EMBL" id="CP056067">
    <property type="protein sequence ID" value="UKJ89950.1"/>
    <property type="molecule type" value="Genomic_DNA"/>
</dbReference>
<evidence type="ECO:0000313" key="1">
    <source>
        <dbReference type="EMBL" id="UKJ89950.1"/>
    </source>
</evidence>
<gene>
    <name evidence="1" type="ORF">MACJ_003206</name>
</gene>
<dbReference type="AlphaFoldDB" id="A0A976M9U7"/>
<accession>A0A976M9U7</accession>
<dbReference type="Proteomes" id="UP000244803">
    <property type="component" value="Chromosome 4"/>
</dbReference>
<evidence type="ECO:0000313" key="2">
    <source>
        <dbReference type="Proteomes" id="UP000244803"/>
    </source>
</evidence>
<protein>
    <submittedName>
        <fullName evidence="1">Uncharacterized protein</fullName>
    </submittedName>
</protein>
<reference evidence="1" key="1">
    <citation type="submission" date="2022-07" db="EMBL/GenBank/DDBJ databases">
        <title>Evaluation of T. orientalis genome assembly methods using nanopore sequencing and analysis of variation between genomes.</title>
        <authorList>
            <person name="Yam J."/>
            <person name="Micallef M.L."/>
            <person name="Liu M."/>
            <person name="Djordjevic S.P."/>
            <person name="Bogema D.R."/>
            <person name="Jenkins C."/>
        </authorList>
    </citation>
    <scope>NUCLEOTIDE SEQUENCE</scope>
    <source>
        <strain evidence="1">Fish Creek</strain>
    </source>
</reference>
<sequence>MVSKAWKNFVNEYLTEMEDSYTNEEDDVEESLENPASFALNHILNDKKSWCNTIDRSFGYAFKFFCRFVVVRTLAESSILKRHELSPSNFQDTIDRNFSFTHAYSVPPLPKYYESYPSYARWHNWYVRSRKLFRTRGRCNLSYLRMLTSERGLPSKGAPSVATVEVDKYRVVKPVSQFSRPTLSMVFE</sequence>
<organism evidence="1 2">
    <name type="scientific">Theileria orientalis</name>
    <dbReference type="NCBI Taxonomy" id="68886"/>
    <lineage>
        <taxon>Eukaryota</taxon>
        <taxon>Sar</taxon>
        <taxon>Alveolata</taxon>
        <taxon>Apicomplexa</taxon>
        <taxon>Aconoidasida</taxon>
        <taxon>Piroplasmida</taxon>
        <taxon>Theileriidae</taxon>
        <taxon>Theileria</taxon>
    </lineage>
</organism>
<dbReference type="OrthoDB" id="360908at2759"/>
<name>A0A976M9U7_THEOR</name>
<proteinExistence type="predicted"/>